<protein>
    <submittedName>
        <fullName evidence="2">Uncharacterized protein</fullName>
    </submittedName>
</protein>
<name>A0A0F9G4W5_9ZZZZ</name>
<keyword evidence="1" id="KW-0812">Transmembrane</keyword>
<keyword evidence="1" id="KW-0472">Membrane</keyword>
<proteinExistence type="predicted"/>
<organism evidence="2">
    <name type="scientific">marine sediment metagenome</name>
    <dbReference type="NCBI Taxonomy" id="412755"/>
    <lineage>
        <taxon>unclassified sequences</taxon>
        <taxon>metagenomes</taxon>
        <taxon>ecological metagenomes</taxon>
    </lineage>
</organism>
<sequence length="68" mass="7546">MTPRVALALDTIIWACATGALFAFEFTKTAIVVGLIGTFYLSRCVVVMVHIMKAEQLLAQNLRNNPYE</sequence>
<gene>
    <name evidence="2" type="ORF">LCGC14_1871390</name>
</gene>
<feature type="transmembrane region" description="Helical" evidence="1">
    <location>
        <begin position="7"/>
        <end position="24"/>
    </location>
</feature>
<dbReference type="EMBL" id="LAZR01019101">
    <property type="protein sequence ID" value="KKL93769.1"/>
    <property type="molecule type" value="Genomic_DNA"/>
</dbReference>
<comment type="caution">
    <text evidence="2">The sequence shown here is derived from an EMBL/GenBank/DDBJ whole genome shotgun (WGS) entry which is preliminary data.</text>
</comment>
<feature type="transmembrane region" description="Helical" evidence="1">
    <location>
        <begin position="30"/>
        <end position="51"/>
    </location>
</feature>
<dbReference type="AlphaFoldDB" id="A0A0F9G4W5"/>
<evidence type="ECO:0000313" key="2">
    <source>
        <dbReference type="EMBL" id="KKL93769.1"/>
    </source>
</evidence>
<accession>A0A0F9G4W5</accession>
<reference evidence="2" key="1">
    <citation type="journal article" date="2015" name="Nature">
        <title>Complex archaea that bridge the gap between prokaryotes and eukaryotes.</title>
        <authorList>
            <person name="Spang A."/>
            <person name="Saw J.H."/>
            <person name="Jorgensen S.L."/>
            <person name="Zaremba-Niedzwiedzka K."/>
            <person name="Martijn J."/>
            <person name="Lind A.E."/>
            <person name="van Eijk R."/>
            <person name="Schleper C."/>
            <person name="Guy L."/>
            <person name="Ettema T.J."/>
        </authorList>
    </citation>
    <scope>NUCLEOTIDE SEQUENCE</scope>
</reference>
<keyword evidence="1" id="KW-1133">Transmembrane helix</keyword>
<evidence type="ECO:0000256" key="1">
    <source>
        <dbReference type="SAM" id="Phobius"/>
    </source>
</evidence>